<reference evidence="6" key="1">
    <citation type="journal article" date="2019" name="Int. J. Syst. Evol. Microbiol.">
        <title>The Global Catalogue of Microorganisms (GCM) 10K type strain sequencing project: providing services to taxonomists for standard genome sequencing and annotation.</title>
        <authorList>
            <consortium name="The Broad Institute Genomics Platform"/>
            <consortium name="The Broad Institute Genome Sequencing Center for Infectious Disease"/>
            <person name="Wu L."/>
            <person name="Ma J."/>
        </authorList>
    </citation>
    <scope>NUCLEOTIDE SEQUENCE [LARGE SCALE GENOMIC DNA]</scope>
    <source>
        <strain evidence="6">CCUG 57263</strain>
    </source>
</reference>
<dbReference type="InterPro" id="IPR000524">
    <property type="entry name" value="Tscrpt_reg_HTH_GntR"/>
</dbReference>
<evidence type="ECO:0000256" key="2">
    <source>
        <dbReference type="ARBA" id="ARBA00023125"/>
    </source>
</evidence>
<dbReference type="SUPFAM" id="SSF53850">
    <property type="entry name" value="Periplasmic binding protein-like II"/>
    <property type="match status" value="1"/>
</dbReference>
<evidence type="ECO:0000259" key="4">
    <source>
        <dbReference type="PROSITE" id="PS50949"/>
    </source>
</evidence>
<dbReference type="PROSITE" id="PS50949">
    <property type="entry name" value="HTH_GNTR"/>
    <property type="match status" value="1"/>
</dbReference>
<comment type="caution">
    <text evidence="5">The sequence shown here is derived from an EMBL/GenBank/DDBJ whole genome shotgun (WGS) entry which is preliminary data.</text>
</comment>
<dbReference type="Gene3D" id="1.10.10.10">
    <property type="entry name" value="Winged helix-like DNA-binding domain superfamily/Winged helix DNA-binding domain"/>
    <property type="match status" value="1"/>
</dbReference>
<keyword evidence="3" id="KW-0804">Transcription</keyword>
<dbReference type="CDD" id="cd07377">
    <property type="entry name" value="WHTH_GntR"/>
    <property type="match status" value="1"/>
</dbReference>
<feature type="domain" description="HTH gntR-type" evidence="4">
    <location>
        <begin position="9"/>
        <end position="77"/>
    </location>
</feature>
<dbReference type="CDD" id="cd13585">
    <property type="entry name" value="PBP2_TMBP_like"/>
    <property type="match status" value="1"/>
</dbReference>
<keyword evidence="1" id="KW-0805">Transcription regulation</keyword>
<organism evidence="5 6">
    <name type="scientific">Paenibacillus residui</name>
    <dbReference type="NCBI Taxonomy" id="629724"/>
    <lineage>
        <taxon>Bacteria</taxon>
        <taxon>Bacillati</taxon>
        <taxon>Bacillota</taxon>
        <taxon>Bacilli</taxon>
        <taxon>Bacillales</taxon>
        <taxon>Paenibacillaceae</taxon>
        <taxon>Paenibacillus</taxon>
    </lineage>
</organism>
<sequence length="477" mass="55024">MLRRRNLFQERYAKFENELRNEILTGSIPPGEFILPENTLSQKYGLSRVSVRKVLAALVEEGLIEKIAGKGNRVKPPSDQVERTVIHLYWFSGSYEIPIIEHLIRQYESLHPFIRVELTLLPQSEYTSSLVQMIDKGFPVDLFVVSDFHFRQFHQLNRTDLLDPYLPESLDPGRDSYPILFDMFKDGGEQKVVPLFFSPVVLAYNQRMFEEAGLDPRQAVESWDSFLETAKRCTQDLNYDGKTDRFGFCFSTSANRWPIFMLQNGGSIMKPDRSRSVFSSPATVEALKFCVDLMYKHHVSPVYLHGSRNSAEHLFLMDRVAMVLTTYYYMNEFRQSDFTWNVLPVPAGGRKVSLLLGSGVGINRHSANPTLVRRFVDFLASKEAQTTAKQMGCTIPMLRSVAEDDQWLTDGIHPRNYNVFREVLPYSVPMSSLNLSQQEMDAIWQDLNLLWANMESPEQATKRIEQWLNDQLEKKTT</sequence>
<name>A0ABW3D401_9BACL</name>
<evidence type="ECO:0000256" key="3">
    <source>
        <dbReference type="ARBA" id="ARBA00023163"/>
    </source>
</evidence>
<dbReference type="InterPro" id="IPR036390">
    <property type="entry name" value="WH_DNA-bd_sf"/>
</dbReference>
<proteinExistence type="predicted"/>
<dbReference type="InterPro" id="IPR050490">
    <property type="entry name" value="Bact_solute-bd_prot1"/>
</dbReference>
<dbReference type="PANTHER" id="PTHR43649">
    <property type="entry name" value="ARABINOSE-BINDING PROTEIN-RELATED"/>
    <property type="match status" value="1"/>
</dbReference>
<gene>
    <name evidence="5" type="ORF">ACFQ03_00435</name>
</gene>
<dbReference type="SMART" id="SM00345">
    <property type="entry name" value="HTH_GNTR"/>
    <property type="match status" value="1"/>
</dbReference>
<dbReference type="Proteomes" id="UP001597120">
    <property type="component" value="Unassembled WGS sequence"/>
</dbReference>
<protein>
    <submittedName>
        <fullName evidence="5">Extracellular solute-binding protein</fullName>
    </submittedName>
</protein>
<dbReference type="SUPFAM" id="SSF46785">
    <property type="entry name" value="Winged helix' DNA-binding domain"/>
    <property type="match status" value="1"/>
</dbReference>
<dbReference type="Pfam" id="PF01547">
    <property type="entry name" value="SBP_bac_1"/>
    <property type="match status" value="1"/>
</dbReference>
<keyword evidence="2" id="KW-0238">DNA-binding</keyword>
<dbReference type="EMBL" id="JBHTIU010000001">
    <property type="protein sequence ID" value="MFD0867611.1"/>
    <property type="molecule type" value="Genomic_DNA"/>
</dbReference>
<dbReference type="PANTHER" id="PTHR43649:SF12">
    <property type="entry name" value="DIACETYLCHITOBIOSE BINDING PROTEIN DASA"/>
    <property type="match status" value="1"/>
</dbReference>
<dbReference type="Gene3D" id="3.40.190.10">
    <property type="entry name" value="Periplasmic binding protein-like II"/>
    <property type="match status" value="1"/>
</dbReference>
<dbReference type="InterPro" id="IPR006059">
    <property type="entry name" value="SBP"/>
</dbReference>
<evidence type="ECO:0000256" key="1">
    <source>
        <dbReference type="ARBA" id="ARBA00023015"/>
    </source>
</evidence>
<dbReference type="PRINTS" id="PR00035">
    <property type="entry name" value="HTHGNTR"/>
</dbReference>
<evidence type="ECO:0000313" key="5">
    <source>
        <dbReference type="EMBL" id="MFD0867611.1"/>
    </source>
</evidence>
<dbReference type="InterPro" id="IPR036388">
    <property type="entry name" value="WH-like_DNA-bd_sf"/>
</dbReference>
<dbReference type="Pfam" id="PF00392">
    <property type="entry name" value="GntR"/>
    <property type="match status" value="1"/>
</dbReference>
<keyword evidence="6" id="KW-1185">Reference proteome</keyword>
<dbReference type="RefSeq" id="WP_379285391.1">
    <property type="nucleotide sequence ID" value="NZ_JBHTIU010000001.1"/>
</dbReference>
<accession>A0ABW3D401</accession>
<evidence type="ECO:0000313" key="6">
    <source>
        <dbReference type="Proteomes" id="UP001597120"/>
    </source>
</evidence>